<feature type="region of interest" description="Disordered" evidence="1">
    <location>
        <begin position="482"/>
        <end position="502"/>
    </location>
</feature>
<evidence type="ECO:0000313" key="3">
    <source>
        <dbReference type="Proteomes" id="UP000800096"/>
    </source>
</evidence>
<feature type="compositionally biased region" description="Polar residues" evidence="1">
    <location>
        <begin position="1475"/>
        <end position="1491"/>
    </location>
</feature>
<evidence type="ECO:0000313" key="2">
    <source>
        <dbReference type="EMBL" id="KAF1912110.1"/>
    </source>
</evidence>
<reference evidence="2" key="1">
    <citation type="journal article" date="2020" name="Stud. Mycol.">
        <title>101 Dothideomycetes genomes: a test case for predicting lifestyles and emergence of pathogens.</title>
        <authorList>
            <person name="Haridas S."/>
            <person name="Albert R."/>
            <person name="Binder M."/>
            <person name="Bloem J."/>
            <person name="Labutti K."/>
            <person name="Salamov A."/>
            <person name="Andreopoulos B."/>
            <person name="Baker S."/>
            <person name="Barry K."/>
            <person name="Bills G."/>
            <person name="Bluhm B."/>
            <person name="Cannon C."/>
            <person name="Castanera R."/>
            <person name="Culley D."/>
            <person name="Daum C."/>
            <person name="Ezra D."/>
            <person name="Gonzalez J."/>
            <person name="Henrissat B."/>
            <person name="Kuo A."/>
            <person name="Liang C."/>
            <person name="Lipzen A."/>
            <person name="Lutzoni F."/>
            <person name="Magnuson J."/>
            <person name="Mondo S."/>
            <person name="Nolan M."/>
            <person name="Ohm R."/>
            <person name="Pangilinan J."/>
            <person name="Park H.-J."/>
            <person name="Ramirez L."/>
            <person name="Alfaro M."/>
            <person name="Sun H."/>
            <person name="Tritt A."/>
            <person name="Yoshinaga Y."/>
            <person name="Zwiers L.-H."/>
            <person name="Turgeon B."/>
            <person name="Goodwin S."/>
            <person name="Spatafora J."/>
            <person name="Crous P."/>
            <person name="Grigoriev I."/>
        </authorList>
    </citation>
    <scope>NUCLEOTIDE SEQUENCE</scope>
    <source>
        <strain evidence="2">HMLAC05119</strain>
    </source>
</reference>
<feature type="compositionally biased region" description="Basic residues" evidence="1">
    <location>
        <begin position="230"/>
        <end position="243"/>
    </location>
</feature>
<feature type="region of interest" description="Disordered" evidence="1">
    <location>
        <begin position="342"/>
        <end position="372"/>
    </location>
</feature>
<keyword evidence="3" id="KW-1185">Reference proteome</keyword>
<feature type="region of interest" description="Disordered" evidence="1">
    <location>
        <begin position="101"/>
        <end position="136"/>
    </location>
</feature>
<dbReference type="EMBL" id="ML979141">
    <property type="protein sequence ID" value="KAF1912110.1"/>
    <property type="molecule type" value="Genomic_DNA"/>
</dbReference>
<feature type="region of interest" description="Disordered" evidence="1">
    <location>
        <begin position="272"/>
        <end position="292"/>
    </location>
</feature>
<feature type="region of interest" description="Disordered" evidence="1">
    <location>
        <begin position="1"/>
        <end position="44"/>
    </location>
</feature>
<feature type="compositionally biased region" description="Basic and acidic residues" evidence="1">
    <location>
        <begin position="1521"/>
        <end position="1530"/>
    </location>
</feature>
<proteinExistence type="predicted"/>
<feature type="region of interest" description="Disordered" evidence="1">
    <location>
        <begin position="386"/>
        <end position="424"/>
    </location>
</feature>
<feature type="region of interest" description="Disordered" evidence="1">
    <location>
        <begin position="1109"/>
        <end position="1136"/>
    </location>
</feature>
<protein>
    <submittedName>
        <fullName evidence="2">Uncharacterized protein</fullName>
    </submittedName>
</protein>
<feature type="region of interest" description="Disordered" evidence="1">
    <location>
        <begin position="1396"/>
        <end position="1424"/>
    </location>
</feature>
<feature type="region of interest" description="Disordered" evidence="1">
    <location>
        <begin position="1461"/>
        <end position="1532"/>
    </location>
</feature>
<feature type="compositionally biased region" description="Basic and acidic residues" evidence="1">
    <location>
        <begin position="1109"/>
        <end position="1124"/>
    </location>
</feature>
<dbReference type="PANTHER" id="PTHR45615:SF80">
    <property type="entry name" value="GRIP DOMAIN-CONTAINING PROTEIN"/>
    <property type="match status" value="1"/>
</dbReference>
<dbReference type="Proteomes" id="UP000800096">
    <property type="component" value="Unassembled WGS sequence"/>
</dbReference>
<feature type="region of interest" description="Disordered" evidence="1">
    <location>
        <begin position="1553"/>
        <end position="1708"/>
    </location>
</feature>
<name>A0A6A5QB92_AMPQU</name>
<feature type="compositionally biased region" description="Polar residues" evidence="1">
    <location>
        <begin position="35"/>
        <end position="44"/>
    </location>
</feature>
<feature type="compositionally biased region" description="Polar residues" evidence="1">
    <location>
        <begin position="1318"/>
        <end position="1329"/>
    </location>
</feature>
<feature type="region of interest" description="Disordered" evidence="1">
    <location>
        <begin position="1277"/>
        <end position="1357"/>
    </location>
</feature>
<feature type="region of interest" description="Disordered" evidence="1">
    <location>
        <begin position="149"/>
        <end position="169"/>
    </location>
</feature>
<feature type="region of interest" description="Disordered" evidence="1">
    <location>
        <begin position="226"/>
        <end position="255"/>
    </location>
</feature>
<sequence length="1708" mass="191733">MVEPASRAEQPSQRHGTSRLRNEITSEHTDGGQGSESDSFKVSDSQIAVYETQLRDYPEEVPDGELPLSPNSAAVIQLHGADNTETRKEFTSFNLLTRPTQTKEVFQSQNSFPPRPSVDFTFGQPPKPSSKHVCQVSKPATMSFGAKEVEADHDITERPPPPSTKPTPVVDDLLQHCVADQDSFENAPTVSLSVQHDTATQFQQRDNLLDVPSKIAPSAQPIATTANKHGVAKKGKRGKKTLKQQRGVPWPPRPSAVSAYITKISSNIDIGSKRSSSVKMASPPAIPEDHGAMQLRSPHTSKLELQLENFQGTQPVDSHLPQDAISNHSMTHGHELGENDQVENRKESHVFQKHAEEQSPDFASHRPHKHPVASIKDLPKADLPICEHPESMLPLPSEDESRSPAAASQSGTKRIQTQQSQQHPRWDFNIESVSVADSEARDHGKNTTELNDQSFWAVRKKTAGSGGNSQLVDTVLHGISAQQPSHRVQKMQKKRTPSTLSQRPTAAAILQQFASNPIDFDQALQTLRAAHFAEQHRKEQDASTKAKHEEEVKGLLQDQVKQLSASVADWKDRYDSLLVNVVQLREKAKTNQKYVSGLQKDHEKLKKSTTIVQEDCKRVLQQNISEVECEKKILQQELEKTLGVVEKGQNCLRKTVDELYKQLIISQSKSRGLEENLTKQAAMYEAEKAKCTDLENRLLASVQDVQRQLGEYTANMADNIGTLQDSVDGIDAKVTQEPGVQRCLEALQKMQDTSLLTVKNVRKAEDMLRFIHEGVCSKLDALTQSDQSKIDLTGEFRSFIGEQLKNLRSDMLKYDEVVAEGRKAQDLSDALGQQLSAEQQQTQQLSEQLSGIRRNEAELQARTTRLERHLVEARDKTKEVSALEKNIQELRDQIKAVQDECKVAKAELERAERNLLKRDRKEVDYKKSIEILKDENQRLELENNAKASTAAELRRKIQEELRQEFAKSESVFRNDIHRLTNERDEERTKIQDHNKSMEAAKERCEEAKRRTEEMKSELEAARIEKRQTEARLKITQDEAQNNSSAASELTELKEHLRQKMEELEDKSEGIRRLETVIAELETSKADLQVMCEQQQFEISQHSLTIESLRHETEAERDEERERHHTANKLSQDQKETVIKEKEKIQELLEQTRSNESKLSNARTDLIEERDDLRLRIAELEKAKSIAETQVTKAQQDRDDLVHKQEEELEDLRRRHEQTETALKDAEAKAHLQKIEHSKKIDFDFQKYESKYRSLTEELNSEKAKIWEANNGDMQQLPAPAMVQCPPSRSLDTSRPSKSRRKVNRENQSVLNVVGSPGTLVNTTARQPSTVRDGFGSKAPASPTFDDNLFSAPGSITGSDELLEDHGLSIIDPAAEQLEDTQIVADFMIPIGEYGEEAHDTSNKSSVHPGSIPADQSSLSESPPSDELAQLIDDIGAVHTPKQHERGPNLLLGRSPEERVLETPLRKVNGPMSGIRPSQSQERPRSQANTASRMMPPPGSIFSHFGQDKSSPDASAAVGRGESTRKPEHHLYGINRVSSGQLFSITRSTPTRLIDPQICENNSSAPSARQHGQKRGGAFDQGKPSKRQQQSSPYVRAEQRSRSSHHFRSTGSRPSDVGALSTNNHTSPARSSGSQVSKSKTSAQKSSSEIAQRPIDRTSPNGRDTKPRNHHSSTLRSSAIVHAPRYYGRHQTRSKTQEAERFDREIRGR</sequence>
<dbReference type="PANTHER" id="PTHR45615">
    <property type="entry name" value="MYOSIN HEAVY CHAIN, NON-MUSCLE"/>
    <property type="match status" value="1"/>
</dbReference>
<feature type="compositionally biased region" description="Low complexity" evidence="1">
    <location>
        <begin position="1413"/>
        <end position="1424"/>
    </location>
</feature>
<organism evidence="2 3">
    <name type="scientific">Ampelomyces quisqualis</name>
    <name type="common">Powdery mildew agent</name>
    <dbReference type="NCBI Taxonomy" id="50730"/>
    <lineage>
        <taxon>Eukaryota</taxon>
        <taxon>Fungi</taxon>
        <taxon>Dikarya</taxon>
        <taxon>Ascomycota</taxon>
        <taxon>Pezizomycotina</taxon>
        <taxon>Dothideomycetes</taxon>
        <taxon>Pleosporomycetidae</taxon>
        <taxon>Pleosporales</taxon>
        <taxon>Pleosporineae</taxon>
        <taxon>Phaeosphaeriaceae</taxon>
        <taxon>Ampelomyces</taxon>
    </lineage>
</organism>
<feature type="compositionally biased region" description="Basic and acidic residues" evidence="1">
    <location>
        <begin position="1694"/>
        <end position="1708"/>
    </location>
</feature>
<accession>A0A6A5QB92</accession>
<feature type="compositionally biased region" description="Basic and acidic residues" evidence="1">
    <location>
        <begin position="20"/>
        <end position="30"/>
    </location>
</feature>
<feature type="compositionally biased region" description="Basic residues" evidence="1">
    <location>
        <begin position="487"/>
        <end position="496"/>
    </location>
</feature>
<feature type="compositionally biased region" description="Polar residues" evidence="1">
    <location>
        <begin position="406"/>
        <end position="423"/>
    </location>
</feature>
<feature type="compositionally biased region" description="Polar residues" evidence="1">
    <location>
        <begin position="1619"/>
        <end position="1629"/>
    </location>
</feature>
<gene>
    <name evidence="2" type="ORF">BDU57DRAFT_79114</name>
</gene>
<dbReference type="OrthoDB" id="3798058at2759"/>
<feature type="compositionally biased region" description="Low complexity" evidence="1">
    <location>
        <begin position="1630"/>
        <end position="1647"/>
    </location>
</feature>
<evidence type="ECO:0000256" key="1">
    <source>
        <dbReference type="SAM" id="MobiDB-lite"/>
    </source>
</evidence>
<feature type="compositionally biased region" description="Polar residues" evidence="1">
    <location>
        <begin position="101"/>
        <end position="112"/>
    </location>
</feature>
<feature type="compositionally biased region" description="Basic and acidic residues" evidence="1">
    <location>
        <begin position="342"/>
        <end position="357"/>
    </location>
</feature>
<feature type="region of interest" description="Disordered" evidence="1">
    <location>
        <begin position="984"/>
        <end position="1016"/>
    </location>
</feature>